<reference evidence="7 8" key="1">
    <citation type="submission" date="2022-06" db="EMBL/GenBank/DDBJ databases">
        <title>Actinoplanes abujensis sp. nov., isolated from Nigerian arid soil.</title>
        <authorList>
            <person name="Ding P."/>
        </authorList>
    </citation>
    <scope>NUCLEOTIDE SEQUENCE [LARGE SCALE GENOMIC DNA]</scope>
    <source>
        <strain evidence="8">TRM88002</strain>
    </source>
</reference>
<keyword evidence="4" id="KW-0274">FAD</keyword>
<comment type="caution">
    <text evidence="7">The sequence shown here is derived from an EMBL/GenBank/DDBJ whole genome shotgun (WGS) entry which is preliminary data.</text>
</comment>
<dbReference type="Proteomes" id="UP001523216">
    <property type="component" value="Unassembled WGS sequence"/>
</dbReference>
<dbReference type="InterPro" id="IPR004113">
    <property type="entry name" value="FAD-bd_oxidored_4_C"/>
</dbReference>
<comment type="similarity">
    <text evidence="2">Belongs to the FAD-binding oxidoreductase/transferase type 4 family.</text>
</comment>
<keyword evidence="8" id="KW-1185">Reference proteome</keyword>
<dbReference type="Pfam" id="PF02913">
    <property type="entry name" value="FAD-oxidase_C"/>
    <property type="match status" value="1"/>
</dbReference>
<dbReference type="RefSeq" id="WP_251802835.1">
    <property type="nucleotide sequence ID" value="NZ_JAMQOL010000054.1"/>
</dbReference>
<evidence type="ECO:0000256" key="2">
    <source>
        <dbReference type="ARBA" id="ARBA00008000"/>
    </source>
</evidence>
<dbReference type="InterPro" id="IPR036318">
    <property type="entry name" value="FAD-bd_PCMH-like_sf"/>
</dbReference>
<gene>
    <name evidence="7" type="ORF">LXN57_36785</name>
</gene>
<dbReference type="SUPFAM" id="SSF55103">
    <property type="entry name" value="FAD-linked oxidases, C-terminal domain"/>
    <property type="match status" value="1"/>
</dbReference>
<dbReference type="InterPro" id="IPR016169">
    <property type="entry name" value="FAD-bd_PCMH_sub2"/>
</dbReference>
<dbReference type="InterPro" id="IPR006094">
    <property type="entry name" value="Oxid_FAD_bind_N"/>
</dbReference>
<evidence type="ECO:0000256" key="5">
    <source>
        <dbReference type="ARBA" id="ARBA00023002"/>
    </source>
</evidence>
<dbReference type="Pfam" id="PF01565">
    <property type="entry name" value="FAD_binding_4"/>
    <property type="match status" value="1"/>
</dbReference>
<dbReference type="PANTHER" id="PTHR43716:SF1">
    <property type="entry name" value="D-2-HYDROXYGLUTARATE DEHYDROGENASE, MITOCHONDRIAL"/>
    <property type="match status" value="1"/>
</dbReference>
<dbReference type="InterPro" id="IPR051264">
    <property type="entry name" value="FAD-oxidored/transferase_4"/>
</dbReference>
<dbReference type="Gene3D" id="3.30.43.10">
    <property type="entry name" value="Uridine Diphospho-n-acetylenolpyruvylglucosamine Reductase, domain 2"/>
    <property type="match status" value="1"/>
</dbReference>
<proteinExistence type="inferred from homology"/>
<dbReference type="InterPro" id="IPR016166">
    <property type="entry name" value="FAD-bd_PCMH"/>
</dbReference>
<keyword evidence="5" id="KW-0560">Oxidoreductase</keyword>
<evidence type="ECO:0000256" key="1">
    <source>
        <dbReference type="ARBA" id="ARBA00001974"/>
    </source>
</evidence>
<organism evidence="7 8">
    <name type="scientific">Paractinoplanes hotanensis</name>
    <dbReference type="NCBI Taxonomy" id="2906497"/>
    <lineage>
        <taxon>Bacteria</taxon>
        <taxon>Bacillati</taxon>
        <taxon>Actinomycetota</taxon>
        <taxon>Actinomycetes</taxon>
        <taxon>Micromonosporales</taxon>
        <taxon>Micromonosporaceae</taxon>
        <taxon>Paractinoplanes</taxon>
    </lineage>
</organism>
<feature type="domain" description="FAD-binding PCMH-type" evidence="6">
    <location>
        <begin position="35"/>
        <end position="214"/>
    </location>
</feature>
<evidence type="ECO:0000259" key="6">
    <source>
        <dbReference type="PROSITE" id="PS51387"/>
    </source>
</evidence>
<accession>A0ABT0YAQ9</accession>
<sequence>MTLIDRLAAAVGAEHVVQGDAIPARHVQDLWGSDRVGHATTLVRPGSTEEVAAVLALCHEARQPVVVQGGMTGLVGGGVPDADEFVVSLERMSAIEEVDDITMTMTVQAGVTLYEVQDRAAAYGLIFPLDLASRGSCTIGGCLSTNAGGNRVLLYGMTRDLVLGVETVLADGTVLAALHKLVKNNAGYDLKHLFIGSEGTLGVVTRAVLRLQPAPASHLAAFCGVSSLADALRLLGRMRAAMPGMVSAFEAMWDEAYRMVLPYRSSLRIPLTGRYPLYVLVECQGGDPRTDEARFLSALESCEDLLRETAVGTTPGDVAALWAIRERIPAEILGGDLPLFGFDVSLPAGQLEACLKQIDGELREHWPEVELQVFGHLGDSNVHIAVVTGETTRDRKPLVETVVYRNVAEFGGSISAEHGIGFEKEPYLAFTRSAAEINLMRELKRTLDPHGILGRGRIFATTPQARS</sequence>
<dbReference type="InterPro" id="IPR016164">
    <property type="entry name" value="FAD-linked_Oxase-like_C"/>
</dbReference>
<dbReference type="InterPro" id="IPR016167">
    <property type="entry name" value="FAD-bd_PCMH_sub1"/>
</dbReference>
<protein>
    <submittedName>
        <fullName evidence="7">FAD-binding oxidoreductase</fullName>
    </submittedName>
</protein>
<evidence type="ECO:0000313" key="8">
    <source>
        <dbReference type="Proteomes" id="UP001523216"/>
    </source>
</evidence>
<keyword evidence="3" id="KW-0285">Flavoprotein</keyword>
<dbReference type="Gene3D" id="3.30.70.2740">
    <property type="match status" value="1"/>
</dbReference>
<evidence type="ECO:0000256" key="3">
    <source>
        <dbReference type="ARBA" id="ARBA00022630"/>
    </source>
</evidence>
<dbReference type="InterPro" id="IPR016171">
    <property type="entry name" value="Vanillyl_alc_oxidase_C-sub2"/>
</dbReference>
<dbReference type="Gene3D" id="1.10.45.10">
    <property type="entry name" value="Vanillyl-alcohol Oxidase, Chain A, domain 4"/>
    <property type="match status" value="1"/>
</dbReference>
<dbReference type="SUPFAM" id="SSF56176">
    <property type="entry name" value="FAD-binding/transporter-associated domain-like"/>
    <property type="match status" value="1"/>
</dbReference>
<dbReference type="PROSITE" id="PS51387">
    <property type="entry name" value="FAD_PCMH"/>
    <property type="match status" value="1"/>
</dbReference>
<evidence type="ECO:0000256" key="4">
    <source>
        <dbReference type="ARBA" id="ARBA00022827"/>
    </source>
</evidence>
<dbReference type="Gene3D" id="3.30.70.2190">
    <property type="match status" value="1"/>
</dbReference>
<comment type="cofactor">
    <cofactor evidence="1">
        <name>FAD</name>
        <dbReference type="ChEBI" id="CHEBI:57692"/>
    </cofactor>
</comment>
<dbReference type="Gene3D" id="3.30.465.10">
    <property type="match status" value="1"/>
</dbReference>
<name>A0ABT0YAQ9_9ACTN</name>
<dbReference type="EMBL" id="JAMQOL010000054">
    <property type="protein sequence ID" value="MCM4083124.1"/>
    <property type="molecule type" value="Genomic_DNA"/>
</dbReference>
<evidence type="ECO:0000313" key="7">
    <source>
        <dbReference type="EMBL" id="MCM4083124.1"/>
    </source>
</evidence>
<dbReference type="PANTHER" id="PTHR43716">
    <property type="entry name" value="D-2-HYDROXYGLUTARATE DEHYDROGENASE, MITOCHONDRIAL"/>
    <property type="match status" value="1"/>
</dbReference>